<protein>
    <submittedName>
        <fullName evidence="2">Uncharacterized protein</fullName>
    </submittedName>
</protein>
<dbReference type="VEuPathDB" id="VectorBase:AATE015479"/>
<evidence type="ECO:0000313" key="2">
    <source>
        <dbReference type="EnsemblMetazoa" id="AATE015479-PA.1"/>
    </source>
</evidence>
<dbReference type="GO" id="GO:0005634">
    <property type="term" value="C:nucleus"/>
    <property type="evidence" value="ECO:0007669"/>
    <property type="project" value="InterPro"/>
</dbReference>
<dbReference type="STRING" id="41427.A0A182JCG2"/>
<feature type="compositionally biased region" description="Basic residues" evidence="1">
    <location>
        <begin position="239"/>
        <end position="255"/>
    </location>
</feature>
<feature type="compositionally biased region" description="Basic and acidic residues" evidence="1">
    <location>
        <begin position="212"/>
        <end position="222"/>
    </location>
</feature>
<dbReference type="GO" id="GO:0008270">
    <property type="term" value="F:zinc ion binding"/>
    <property type="evidence" value="ECO:0007669"/>
    <property type="project" value="UniProtKB-UniRule"/>
</dbReference>
<name>A0A182JCG2_ANOAO</name>
<dbReference type="Pfam" id="PF07776">
    <property type="entry name" value="zf-AD"/>
    <property type="match status" value="1"/>
</dbReference>
<proteinExistence type="predicted"/>
<dbReference type="Gene3D" id="3.40.1800.20">
    <property type="match status" value="1"/>
</dbReference>
<feature type="compositionally biased region" description="Basic and acidic residues" evidence="1">
    <location>
        <begin position="256"/>
        <end position="276"/>
    </location>
</feature>
<feature type="compositionally biased region" description="Polar residues" evidence="1">
    <location>
        <begin position="223"/>
        <end position="236"/>
    </location>
</feature>
<organism evidence="2">
    <name type="scientific">Anopheles atroparvus</name>
    <name type="common">European mosquito</name>
    <dbReference type="NCBI Taxonomy" id="41427"/>
    <lineage>
        <taxon>Eukaryota</taxon>
        <taxon>Metazoa</taxon>
        <taxon>Ecdysozoa</taxon>
        <taxon>Arthropoda</taxon>
        <taxon>Hexapoda</taxon>
        <taxon>Insecta</taxon>
        <taxon>Pterygota</taxon>
        <taxon>Neoptera</taxon>
        <taxon>Endopterygota</taxon>
        <taxon>Diptera</taxon>
        <taxon>Nematocera</taxon>
        <taxon>Culicoidea</taxon>
        <taxon>Culicidae</taxon>
        <taxon>Anophelinae</taxon>
        <taxon>Anopheles</taxon>
    </lineage>
</organism>
<feature type="region of interest" description="Disordered" evidence="1">
    <location>
        <begin position="205"/>
        <end position="276"/>
    </location>
</feature>
<dbReference type="AlphaFoldDB" id="A0A182JCG2"/>
<sequence>MSSENKLCRTCLGEGTRHIFQPYVYNDKWCSVASINYIVDKLRYVLMLPITEHDGLPLWICELCLVQLNLAYNFKRRAIEREKNLPLLVGGSKQHSVPDIGNAITYDKPVSDGTIQVNPTVKLEATSDDFDHLNDPTGRSTQPTSEESAFPRIVSVVSYSTGYRDDPTIGAPTPSPTLPGMVMLNTDQADPAEDAAFLQSFRNTPDLTASHSDSKTGRDPLQDKTTTQQNHSSSSAVIRKGKTHRKPLKKSKKKVKPDNEQPRTNEQKHAKTPSIKDKLSTVMRSLEIDMVTKKPTRGRDRSCENSSLIETSDLPIAKKVKIRRNSVCVPSYRE</sequence>
<dbReference type="SMART" id="SM00868">
    <property type="entry name" value="zf-AD"/>
    <property type="match status" value="1"/>
</dbReference>
<dbReference type="InterPro" id="IPR012934">
    <property type="entry name" value="Znf_AD"/>
</dbReference>
<accession>A0A182JCG2</accession>
<reference evidence="2" key="1">
    <citation type="submission" date="2022-08" db="UniProtKB">
        <authorList>
            <consortium name="EnsemblMetazoa"/>
        </authorList>
    </citation>
    <scope>IDENTIFICATION</scope>
    <source>
        <strain evidence="2">EBRO</strain>
    </source>
</reference>
<feature type="region of interest" description="Disordered" evidence="1">
    <location>
        <begin position="126"/>
        <end position="184"/>
    </location>
</feature>
<feature type="compositionally biased region" description="Polar residues" evidence="1">
    <location>
        <begin position="137"/>
        <end position="147"/>
    </location>
</feature>
<evidence type="ECO:0000256" key="1">
    <source>
        <dbReference type="SAM" id="MobiDB-lite"/>
    </source>
</evidence>
<dbReference type="SUPFAM" id="SSF57716">
    <property type="entry name" value="Glucocorticoid receptor-like (DNA-binding domain)"/>
    <property type="match status" value="1"/>
</dbReference>
<dbReference type="EnsemblMetazoa" id="AATE015479-RA">
    <property type="protein sequence ID" value="AATE015479-PA.1"/>
    <property type="gene ID" value="AATE015479"/>
</dbReference>
<dbReference type="PROSITE" id="PS51915">
    <property type="entry name" value="ZAD"/>
    <property type="match status" value="1"/>
</dbReference>